<organism evidence="5 6">
    <name type="scientific">Tilletia walkeri</name>
    <dbReference type="NCBI Taxonomy" id="117179"/>
    <lineage>
        <taxon>Eukaryota</taxon>
        <taxon>Fungi</taxon>
        <taxon>Dikarya</taxon>
        <taxon>Basidiomycota</taxon>
        <taxon>Ustilaginomycotina</taxon>
        <taxon>Exobasidiomycetes</taxon>
        <taxon>Tilletiales</taxon>
        <taxon>Tilletiaceae</taxon>
        <taxon>Tilletia</taxon>
    </lineage>
</organism>
<evidence type="ECO:0000256" key="2">
    <source>
        <dbReference type="ARBA" id="ARBA00013807"/>
    </source>
</evidence>
<proteinExistence type="inferred from homology"/>
<feature type="region of interest" description="Disordered" evidence="4">
    <location>
        <begin position="105"/>
        <end position="132"/>
    </location>
</feature>
<evidence type="ECO:0000256" key="3">
    <source>
        <dbReference type="ARBA" id="ARBA00023054"/>
    </source>
</evidence>
<evidence type="ECO:0000313" key="5">
    <source>
        <dbReference type="EMBL" id="KAE8267524.1"/>
    </source>
</evidence>
<evidence type="ECO:0000256" key="1">
    <source>
        <dbReference type="ARBA" id="ARBA00009574"/>
    </source>
</evidence>
<dbReference type="InterPro" id="IPR018791">
    <property type="entry name" value="UV_resistance/autophagy_Atg14"/>
</dbReference>
<keyword evidence="6" id="KW-1185">Reference proteome</keyword>
<feature type="compositionally biased region" description="Basic and acidic residues" evidence="4">
    <location>
        <begin position="770"/>
        <end position="800"/>
    </location>
</feature>
<feature type="region of interest" description="Disordered" evidence="4">
    <location>
        <begin position="1"/>
        <end position="33"/>
    </location>
</feature>
<feature type="compositionally biased region" description="Low complexity" evidence="4">
    <location>
        <begin position="725"/>
        <end position="734"/>
    </location>
</feature>
<sequence length="800" mass="84787">MALRETAGAGSADAARRQSGSSGPRAVAANATTGIGSTTAAASAPSSSSSSSSQQCPQCRDLQTNFCCGRCLSEQLRAYQHRVNRVRDLCSGARDRIARILGPVPHQLTDDRAPVASLASSSTTSYDSRPASPQDHLLAATVTLGQLQHAPTSSTKPSQHRPSFQAHHEPAHSYASDLVDPFGDPGSDYSRTVSGTSSTTIPSPSTQRSLPPILPHRYAQHSQTTHIVRTVRAERAHLLRRFEEARLTLAETRQRIKQLQQDKVHKRTTLDRRRNNLREAKALLQADEQRRGSKGESNAEEGRNWRMPIGRRNQERVEDSSPSGGSGGLGCEIRNTESEIKILRTESDSLVKELSRTRAILAKETFSLFLVVPTAQTPTRQPARHSPGWTGFGSSPLSLLPDSMPAAFVSPLRRPGVEGRLTAAGLRQGNPIRQPASMQQASGATPAASNSGAISPGWTIVSLPLAIPAEVRKYSREDINGALSYTSLLLQLLSAYLGVSMPFVIESQGGRNIIMPNELWPGMYAKEHIIQLTENAYEALKVLGPTTGDRNSDPNAGSAFGLGASALSVLESFVQLPSTARLTSMLGPSGSESTYRSSSGGSPSSSGTLVNRNQGGAAGSEASAAASGRSAAVDEYVTVISMLSYNAAYFAHVQDVRVDLVAAATSPLAVLARAMSARSLGVRAHGTYAAKAHIRNLGRADMDWNQVRLVLDPYRGGGGVGTGGSNNSASTSGSRIAPKNSRGLGLPPSRSKGATGSGTALSAGSSKGEFSTRTRRTDTSRSEGQDRGGEDDWDVVDRVT</sequence>
<accession>A0A8X7T3X8</accession>
<dbReference type="Pfam" id="PF10186">
    <property type="entry name" value="ATG14"/>
    <property type="match status" value="1"/>
</dbReference>
<feature type="compositionally biased region" description="Polar residues" evidence="4">
    <location>
        <begin position="147"/>
        <end position="162"/>
    </location>
</feature>
<dbReference type="Proteomes" id="UP000078113">
    <property type="component" value="Unassembled WGS sequence"/>
</dbReference>
<feature type="compositionally biased region" description="Low complexity" evidence="4">
    <location>
        <begin position="587"/>
        <end position="607"/>
    </location>
</feature>
<feature type="region of interest" description="Disordered" evidence="4">
    <location>
        <begin position="427"/>
        <end position="451"/>
    </location>
</feature>
<dbReference type="GO" id="GO:0032991">
    <property type="term" value="C:protein-containing complex"/>
    <property type="evidence" value="ECO:0007669"/>
    <property type="project" value="UniProtKB-ARBA"/>
</dbReference>
<feature type="compositionally biased region" description="Low complexity" evidence="4">
    <location>
        <begin position="192"/>
        <end position="206"/>
    </location>
</feature>
<name>A0A8X7T3X8_9BASI</name>
<feature type="compositionally biased region" description="Basic and acidic residues" evidence="4">
    <location>
        <begin position="282"/>
        <end position="294"/>
    </location>
</feature>
<keyword evidence="3" id="KW-0175">Coiled coil</keyword>
<evidence type="ECO:0000313" key="6">
    <source>
        <dbReference type="Proteomes" id="UP000078113"/>
    </source>
</evidence>
<feature type="region of interest" description="Disordered" evidence="4">
    <location>
        <begin position="585"/>
        <end position="624"/>
    </location>
</feature>
<reference evidence="5" key="2">
    <citation type="journal article" date="2019" name="IMA Fungus">
        <title>Genome sequencing and comparison of five Tilletia species to identify candidate genes for the detection of regulated species infecting wheat.</title>
        <authorList>
            <person name="Nguyen H.D.T."/>
            <person name="Sultana T."/>
            <person name="Kesanakurti P."/>
            <person name="Hambleton S."/>
        </authorList>
    </citation>
    <scope>NUCLEOTIDE SEQUENCE</scope>
    <source>
        <strain evidence="5">DAOMC 236422</strain>
    </source>
</reference>
<feature type="compositionally biased region" description="Low complexity" evidence="4">
    <location>
        <begin position="114"/>
        <end position="132"/>
    </location>
</feature>
<feature type="compositionally biased region" description="Polar residues" evidence="4">
    <location>
        <begin position="436"/>
        <end position="451"/>
    </location>
</feature>
<comment type="similarity">
    <text evidence="1">Belongs to the ATG14 family.</text>
</comment>
<feature type="compositionally biased region" description="Low complexity" evidence="4">
    <location>
        <begin position="751"/>
        <end position="768"/>
    </location>
</feature>
<gene>
    <name evidence="5" type="ORF">A4X09_0g4821</name>
</gene>
<comment type="caution">
    <text evidence="5">The sequence shown here is derived from an EMBL/GenBank/DDBJ whole genome shotgun (WGS) entry which is preliminary data.</text>
</comment>
<protein>
    <recommendedName>
        <fullName evidence="2">Autophagy-related protein 14</fullName>
    </recommendedName>
</protein>
<dbReference type="AlphaFoldDB" id="A0A8X7T3X8"/>
<dbReference type="EMBL" id="LWDG02000220">
    <property type="protein sequence ID" value="KAE8267524.1"/>
    <property type="molecule type" value="Genomic_DNA"/>
</dbReference>
<feature type="region of interest" description="Disordered" evidence="4">
    <location>
        <begin position="147"/>
        <end position="212"/>
    </location>
</feature>
<dbReference type="GO" id="GO:0005737">
    <property type="term" value="C:cytoplasm"/>
    <property type="evidence" value="ECO:0007669"/>
    <property type="project" value="UniProtKB-ARBA"/>
</dbReference>
<feature type="region of interest" description="Disordered" evidence="4">
    <location>
        <begin position="720"/>
        <end position="800"/>
    </location>
</feature>
<feature type="region of interest" description="Disordered" evidence="4">
    <location>
        <begin position="282"/>
        <end position="332"/>
    </location>
</feature>
<reference evidence="5" key="1">
    <citation type="submission" date="2016-04" db="EMBL/GenBank/DDBJ databases">
        <authorList>
            <person name="Nguyen H.D."/>
            <person name="Samba Siva P."/>
            <person name="Cullis J."/>
            <person name="Levesque C.A."/>
            <person name="Hambleton S."/>
        </authorList>
    </citation>
    <scope>NUCLEOTIDE SEQUENCE</scope>
    <source>
        <strain evidence="5">DAOMC 236422</strain>
    </source>
</reference>
<evidence type="ECO:0000256" key="4">
    <source>
        <dbReference type="SAM" id="MobiDB-lite"/>
    </source>
</evidence>